<keyword evidence="2" id="KW-0238">DNA-binding</keyword>
<dbReference type="RefSeq" id="WP_084427156.1">
    <property type="nucleotide sequence ID" value="NZ_FWXV01000002.1"/>
</dbReference>
<evidence type="ECO:0000313" key="2">
    <source>
        <dbReference type="EMBL" id="SMC95789.1"/>
    </source>
</evidence>
<dbReference type="GO" id="GO:0003677">
    <property type="term" value="F:DNA binding"/>
    <property type="evidence" value="ECO:0007669"/>
    <property type="project" value="UniProtKB-KW"/>
</dbReference>
<gene>
    <name evidence="2" type="ORF">SAMN05661093_03212</name>
</gene>
<dbReference type="PRINTS" id="PR00598">
    <property type="entry name" value="HTHMARR"/>
</dbReference>
<evidence type="ECO:0000313" key="3">
    <source>
        <dbReference type="Proteomes" id="UP000192674"/>
    </source>
</evidence>
<dbReference type="InterPro" id="IPR000835">
    <property type="entry name" value="HTH_MarR-typ"/>
</dbReference>
<dbReference type="Gene3D" id="1.10.10.10">
    <property type="entry name" value="Winged helix-like DNA-binding domain superfamily/Winged helix DNA-binding domain"/>
    <property type="match status" value="1"/>
</dbReference>
<dbReference type="PANTHER" id="PTHR33164">
    <property type="entry name" value="TRANSCRIPTIONAL REGULATOR, MARR FAMILY"/>
    <property type="match status" value="1"/>
</dbReference>
<dbReference type="OrthoDB" id="7774677at2"/>
<dbReference type="InterPro" id="IPR036390">
    <property type="entry name" value="WH_DNA-bd_sf"/>
</dbReference>
<sequence length="144" mass="15902">MNPVIAVERAMVAIRRRQTRRALAQHMPIDPAVFGVLDAVDERGSVSVTELAPALGVDQPRASRLVARAVDEGLLVRQADQRDGRRALVALTSKGQRQVDAAHQARQRIFAEAMADWSAEERSTFARLLTSFVERLDSGDMVNQ</sequence>
<keyword evidence="3" id="KW-1185">Reference proteome</keyword>
<proteinExistence type="predicted"/>
<reference evidence="2 3" key="1">
    <citation type="submission" date="2017-04" db="EMBL/GenBank/DDBJ databases">
        <authorList>
            <person name="Afonso C.L."/>
            <person name="Miller P.J."/>
            <person name="Scott M.A."/>
            <person name="Spackman E."/>
            <person name="Goraichik I."/>
            <person name="Dimitrov K.M."/>
            <person name="Suarez D.L."/>
            <person name="Swayne D.E."/>
        </authorList>
    </citation>
    <scope>NUCLEOTIDE SEQUENCE [LARGE SCALE GENOMIC DNA]</scope>
    <source>
        <strain evidence="2 3">DSM 43828</strain>
    </source>
</reference>
<dbReference type="SMART" id="SM00347">
    <property type="entry name" value="HTH_MARR"/>
    <property type="match status" value="1"/>
</dbReference>
<evidence type="ECO:0000259" key="1">
    <source>
        <dbReference type="PROSITE" id="PS50995"/>
    </source>
</evidence>
<feature type="domain" description="HTH marR-type" evidence="1">
    <location>
        <begin position="1"/>
        <end position="134"/>
    </location>
</feature>
<dbReference type="Proteomes" id="UP000192674">
    <property type="component" value="Unassembled WGS sequence"/>
</dbReference>
<accession>A0A1W2DE13</accession>
<dbReference type="PROSITE" id="PS50995">
    <property type="entry name" value="HTH_MARR_2"/>
    <property type="match status" value="1"/>
</dbReference>
<dbReference type="PANTHER" id="PTHR33164:SF57">
    <property type="entry name" value="MARR-FAMILY TRANSCRIPTIONAL REGULATOR"/>
    <property type="match status" value="1"/>
</dbReference>
<name>A0A1W2DE13_KIBAR</name>
<dbReference type="GO" id="GO:0006950">
    <property type="term" value="P:response to stress"/>
    <property type="evidence" value="ECO:0007669"/>
    <property type="project" value="TreeGrafter"/>
</dbReference>
<dbReference type="InterPro" id="IPR039422">
    <property type="entry name" value="MarR/SlyA-like"/>
</dbReference>
<dbReference type="AlphaFoldDB" id="A0A1W2DE13"/>
<dbReference type="EMBL" id="FWXV01000002">
    <property type="protein sequence ID" value="SMC95789.1"/>
    <property type="molecule type" value="Genomic_DNA"/>
</dbReference>
<dbReference type="InterPro" id="IPR036388">
    <property type="entry name" value="WH-like_DNA-bd_sf"/>
</dbReference>
<protein>
    <submittedName>
        <fullName evidence="2">DNA-binding transcriptional regulator, MarR family</fullName>
    </submittedName>
</protein>
<organism evidence="2 3">
    <name type="scientific">Kibdelosporangium aridum</name>
    <dbReference type="NCBI Taxonomy" id="2030"/>
    <lineage>
        <taxon>Bacteria</taxon>
        <taxon>Bacillati</taxon>
        <taxon>Actinomycetota</taxon>
        <taxon>Actinomycetes</taxon>
        <taxon>Pseudonocardiales</taxon>
        <taxon>Pseudonocardiaceae</taxon>
        <taxon>Kibdelosporangium</taxon>
    </lineage>
</organism>
<dbReference type="Pfam" id="PF12802">
    <property type="entry name" value="MarR_2"/>
    <property type="match status" value="1"/>
</dbReference>
<dbReference type="GO" id="GO:0003700">
    <property type="term" value="F:DNA-binding transcription factor activity"/>
    <property type="evidence" value="ECO:0007669"/>
    <property type="project" value="InterPro"/>
</dbReference>
<dbReference type="SUPFAM" id="SSF46785">
    <property type="entry name" value="Winged helix' DNA-binding domain"/>
    <property type="match status" value="1"/>
</dbReference>